<dbReference type="PROSITE" id="PS50885">
    <property type="entry name" value="HAMP"/>
    <property type="match status" value="1"/>
</dbReference>
<dbReference type="PANTHER" id="PTHR43081:SF1">
    <property type="entry name" value="ADENYLATE CYCLASE, TERMINAL-DIFFERENTIATION SPECIFIC"/>
    <property type="match status" value="1"/>
</dbReference>
<keyword evidence="1" id="KW-1133">Transmembrane helix</keyword>
<feature type="transmembrane region" description="Helical" evidence="1">
    <location>
        <begin position="98"/>
        <end position="121"/>
    </location>
</feature>
<keyword evidence="4" id="KW-0456">Lyase</keyword>
<feature type="domain" description="HAMP" evidence="3">
    <location>
        <begin position="252"/>
        <end position="304"/>
    </location>
</feature>
<dbReference type="InterPro" id="IPR001054">
    <property type="entry name" value="A/G_cyclase"/>
</dbReference>
<organism evidence="4">
    <name type="scientific">hydrothermal vent metagenome</name>
    <dbReference type="NCBI Taxonomy" id="652676"/>
    <lineage>
        <taxon>unclassified sequences</taxon>
        <taxon>metagenomes</taxon>
        <taxon>ecological metagenomes</taxon>
    </lineage>
</organism>
<name>A0A3B0UU59_9ZZZZ</name>
<dbReference type="Pfam" id="PF00672">
    <property type="entry name" value="HAMP"/>
    <property type="match status" value="1"/>
</dbReference>
<dbReference type="AlphaFoldDB" id="A0A3B0UU59"/>
<reference evidence="4" key="1">
    <citation type="submission" date="2018-06" db="EMBL/GenBank/DDBJ databases">
        <authorList>
            <person name="Zhirakovskaya E."/>
        </authorList>
    </citation>
    <scope>NUCLEOTIDE SEQUENCE</scope>
</reference>
<evidence type="ECO:0000259" key="2">
    <source>
        <dbReference type="PROSITE" id="PS50125"/>
    </source>
</evidence>
<gene>
    <name evidence="4" type="ORF">MNBD_CHLOROFLEXI01-446</name>
</gene>
<accession>A0A3B0UU59</accession>
<dbReference type="GO" id="GO:0006171">
    <property type="term" value="P:cAMP biosynthetic process"/>
    <property type="evidence" value="ECO:0007669"/>
    <property type="project" value="TreeGrafter"/>
</dbReference>
<evidence type="ECO:0000313" key="4">
    <source>
        <dbReference type="EMBL" id="VAW31653.1"/>
    </source>
</evidence>
<dbReference type="SUPFAM" id="SSF55073">
    <property type="entry name" value="Nucleotide cyclase"/>
    <property type="match status" value="1"/>
</dbReference>
<dbReference type="InterPro" id="IPR029787">
    <property type="entry name" value="Nucleotide_cyclase"/>
</dbReference>
<feature type="transmembrane region" description="Helical" evidence="1">
    <location>
        <begin position="48"/>
        <end position="69"/>
    </location>
</feature>
<dbReference type="GO" id="GO:0004016">
    <property type="term" value="F:adenylate cyclase activity"/>
    <property type="evidence" value="ECO:0007669"/>
    <property type="project" value="UniProtKB-EC"/>
</dbReference>
<evidence type="ECO:0000259" key="3">
    <source>
        <dbReference type="PROSITE" id="PS50885"/>
    </source>
</evidence>
<dbReference type="SMART" id="SM00044">
    <property type="entry name" value="CYCc"/>
    <property type="match status" value="1"/>
</dbReference>
<sequence length="535" mass="58341">MITYRKIIWRMVLCNTLGAFLIFFFFAYVDLETFQANIAFWRGSKADWFTFSVVMVVLNIISAVWAAGYGRSLARWEQQLQNGLPATQMPAHIQRRAASYPLLVAAISLGLWAVAGLFFAQGGLTVVSTTAAIFSRTFIGVAVVGGLTTATLIFLLADGLWREKLPIFIPSGLLKDTHAPRVSVQRRLTATFIITGFIPLVVLAITARNGVLNVMIPGVEPAEVLSRLGSTVLFIVAVGLVSNLFLSLLTTRSLLRPLNSLTTAMNQVAKGDLTPRVPVTTNDELGDLTFHFNDMLAKLGQSQRMRDLFGKYVSQEVAERVLSGGADLGGETVIATALFADIRDFTTLSERLPPQQVVDILNRYYTRMVDVIVAEGGMVNKFGGDSLLAIFGVPVRQPDHALRAVRAAWQMTRALAAFNAEQLALGLPSLTIGVGISSGEMVAGNIGGTERLEYTVIGDPVNLAARLESLTKEWGQTVLLSEDTERLIQPKSEAIQPCQQVRVKGKEKSTLVYKLQTRYTEAMVADAAVAELQPF</sequence>
<proteinExistence type="predicted"/>
<dbReference type="PROSITE" id="PS50125">
    <property type="entry name" value="GUANYLATE_CYCLASE_2"/>
    <property type="match status" value="1"/>
</dbReference>
<dbReference type="SMART" id="SM00304">
    <property type="entry name" value="HAMP"/>
    <property type="match status" value="1"/>
</dbReference>
<evidence type="ECO:0000256" key="1">
    <source>
        <dbReference type="SAM" id="Phobius"/>
    </source>
</evidence>
<dbReference type="EMBL" id="UOEU01000267">
    <property type="protein sequence ID" value="VAW31653.1"/>
    <property type="molecule type" value="Genomic_DNA"/>
</dbReference>
<feature type="transmembrane region" description="Helical" evidence="1">
    <location>
        <begin position="228"/>
        <end position="249"/>
    </location>
</feature>
<dbReference type="GO" id="GO:0035556">
    <property type="term" value="P:intracellular signal transduction"/>
    <property type="evidence" value="ECO:0007669"/>
    <property type="project" value="InterPro"/>
</dbReference>
<dbReference type="Gene3D" id="3.30.70.1230">
    <property type="entry name" value="Nucleotide cyclase"/>
    <property type="match status" value="1"/>
</dbReference>
<protein>
    <submittedName>
        <fullName evidence="4">Adenylate cyclase</fullName>
        <ecNumber evidence="4">4.6.1.1</ecNumber>
    </submittedName>
</protein>
<feature type="transmembrane region" description="Helical" evidence="1">
    <location>
        <begin position="7"/>
        <end position="28"/>
    </location>
</feature>
<dbReference type="InterPro" id="IPR003660">
    <property type="entry name" value="HAMP_dom"/>
</dbReference>
<keyword evidence="1" id="KW-0472">Membrane</keyword>
<feature type="transmembrane region" description="Helical" evidence="1">
    <location>
        <begin position="188"/>
        <end position="208"/>
    </location>
</feature>
<dbReference type="GO" id="GO:0016020">
    <property type="term" value="C:membrane"/>
    <property type="evidence" value="ECO:0007669"/>
    <property type="project" value="InterPro"/>
</dbReference>
<dbReference type="InterPro" id="IPR050697">
    <property type="entry name" value="Adenylyl/Guanylyl_Cyclase_3/4"/>
</dbReference>
<keyword evidence="1" id="KW-0812">Transmembrane</keyword>
<dbReference type="Pfam" id="PF00211">
    <property type="entry name" value="Guanylate_cyc"/>
    <property type="match status" value="1"/>
</dbReference>
<dbReference type="PANTHER" id="PTHR43081">
    <property type="entry name" value="ADENYLATE CYCLASE, TERMINAL-DIFFERENTIATION SPECIFIC-RELATED"/>
    <property type="match status" value="1"/>
</dbReference>
<dbReference type="Gene3D" id="6.10.340.10">
    <property type="match status" value="1"/>
</dbReference>
<dbReference type="SUPFAM" id="SSF158472">
    <property type="entry name" value="HAMP domain-like"/>
    <property type="match status" value="1"/>
</dbReference>
<dbReference type="CDD" id="cd06225">
    <property type="entry name" value="HAMP"/>
    <property type="match status" value="1"/>
</dbReference>
<feature type="transmembrane region" description="Helical" evidence="1">
    <location>
        <begin position="133"/>
        <end position="157"/>
    </location>
</feature>
<dbReference type="CDD" id="cd07302">
    <property type="entry name" value="CHD"/>
    <property type="match status" value="1"/>
</dbReference>
<feature type="domain" description="Guanylate cyclase" evidence="2">
    <location>
        <begin position="336"/>
        <end position="468"/>
    </location>
</feature>
<dbReference type="EC" id="4.6.1.1" evidence="4"/>